<dbReference type="PANTHER" id="PTHR34927">
    <property type="entry name" value="IQ DOMAIN-CONTAINING PROTEIN K"/>
    <property type="match status" value="1"/>
</dbReference>
<proteinExistence type="predicted"/>
<gene>
    <name evidence="2" type="ORF">LOTGIDRAFT_232783</name>
</gene>
<dbReference type="STRING" id="225164.V4A9H5"/>
<dbReference type="CDD" id="cd23767">
    <property type="entry name" value="IQCD"/>
    <property type="match status" value="1"/>
</dbReference>
<feature type="region of interest" description="Disordered" evidence="1">
    <location>
        <begin position="241"/>
        <end position="286"/>
    </location>
</feature>
<dbReference type="GeneID" id="20249045"/>
<feature type="compositionally biased region" description="Basic and acidic residues" evidence="1">
    <location>
        <begin position="241"/>
        <end position="250"/>
    </location>
</feature>
<dbReference type="OrthoDB" id="2155538at2759"/>
<dbReference type="OMA" id="CKEFALM"/>
<protein>
    <recommendedName>
        <fullName evidence="4">IQ domain-containing protein K</fullName>
    </recommendedName>
</protein>
<dbReference type="PANTHER" id="PTHR34927:SF1">
    <property type="entry name" value="IQ DOMAIN-CONTAINING PROTEIN K"/>
    <property type="match status" value="1"/>
</dbReference>
<dbReference type="KEGG" id="lgi:LOTGIDRAFT_232783"/>
<dbReference type="CDD" id="cd22969">
    <property type="entry name" value="DD_IQCK"/>
    <property type="match status" value="1"/>
</dbReference>
<dbReference type="AlphaFoldDB" id="V4A9H5"/>
<name>V4A9H5_LOTGI</name>
<dbReference type="PROSITE" id="PS50096">
    <property type="entry name" value="IQ"/>
    <property type="match status" value="1"/>
</dbReference>
<dbReference type="InterPro" id="IPR000048">
    <property type="entry name" value="IQ_motif_EF-hand-BS"/>
</dbReference>
<evidence type="ECO:0000256" key="1">
    <source>
        <dbReference type="SAM" id="MobiDB-lite"/>
    </source>
</evidence>
<evidence type="ECO:0000313" key="3">
    <source>
        <dbReference type="Proteomes" id="UP000030746"/>
    </source>
</evidence>
<organism evidence="2 3">
    <name type="scientific">Lottia gigantea</name>
    <name type="common">Giant owl limpet</name>
    <dbReference type="NCBI Taxonomy" id="225164"/>
    <lineage>
        <taxon>Eukaryota</taxon>
        <taxon>Metazoa</taxon>
        <taxon>Spiralia</taxon>
        <taxon>Lophotrochozoa</taxon>
        <taxon>Mollusca</taxon>
        <taxon>Gastropoda</taxon>
        <taxon>Patellogastropoda</taxon>
        <taxon>Lottioidea</taxon>
        <taxon>Lottiidae</taxon>
        <taxon>Lottia</taxon>
    </lineage>
</organism>
<dbReference type="Proteomes" id="UP000030746">
    <property type="component" value="Unassembled WGS sequence"/>
</dbReference>
<dbReference type="HOGENOM" id="CLU_059086_0_0_1"/>
<feature type="compositionally biased region" description="Polar residues" evidence="1">
    <location>
        <begin position="251"/>
        <end position="261"/>
    </location>
</feature>
<dbReference type="InterPro" id="IPR043408">
    <property type="entry name" value="IQCK"/>
</dbReference>
<evidence type="ECO:0008006" key="4">
    <source>
        <dbReference type="Google" id="ProtNLM"/>
    </source>
</evidence>
<keyword evidence="3" id="KW-1185">Reference proteome</keyword>
<dbReference type="EMBL" id="KB201931">
    <property type="protein sequence ID" value="ESO93382.1"/>
    <property type="molecule type" value="Genomic_DNA"/>
</dbReference>
<accession>V4A9H5</accession>
<reference evidence="2 3" key="1">
    <citation type="journal article" date="2013" name="Nature">
        <title>Insights into bilaterian evolution from three spiralian genomes.</title>
        <authorList>
            <person name="Simakov O."/>
            <person name="Marletaz F."/>
            <person name="Cho S.J."/>
            <person name="Edsinger-Gonzales E."/>
            <person name="Havlak P."/>
            <person name="Hellsten U."/>
            <person name="Kuo D.H."/>
            <person name="Larsson T."/>
            <person name="Lv J."/>
            <person name="Arendt D."/>
            <person name="Savage R."/>
            <person name="Osoegawa K."/>
            <person name="de Jong P."/>
            <person name="Grimwood J."/>
            <person name="Chapman J.A."/>
            <person name="Shapiro H."/>
            <person name="Aerts A."/>
            <person name="Otillar R.P."/>
            <person name="Terry A.Y."/>
            <person name="Boore J.L."/>
            <person name="Grigoriev I.V."/>
            <person name="Lindberg D.R."/>
            <person name="Seaver E.C."/>
            <person name="Weisblat D.A."/>
            <person name="Putnam N.H."/>
            <person name="Rokhsar D.S."/>
        </authorList>
    </citation>
    <scope>NUCLEOTIDE SEQUENCE [LARGE SCALE GENOMIC DNA]</scope>
</reference>
<evidence type="ECO:0000313" key="2">
    <source>
        <dbReference type="EMBL" id="ESO93382.1"/>
    </source>
</evidence>
<dbReference type="RefSeq" id="XP_009056076.1">
    <property type="nucleotide sequence ID" value="XM_009057828.1"/>
</dbReference>
<feature type="compositionally biased region" description="Polar residues" evidence="1">
    <location>
        <begin position="271"/>
        <end position="286"/>
    </location>
</feature>
<dbReference type="Pfam" id="PF00612">
    <property type="entry name" value="IQ"/>
    <property type="match status" value="1"/>
</dbReference>
<dbReference type="CTD" id="20249045"/>
<sequence>MSVITRVPEPNLWELICKEYEYQRAPITNDDETQSVHTDYQDYDPSKHNPVFYGKMHERVVTDIDDIVDVDVTISHPSCAGFAFTDKPPCKSSPIPPPLPSPNTCPPKEYLECYIFPVLLPALADMLKQAKIEKCFERKRTKFNALDFITECLYRNNRSKPDRENVQLLDIPFVNLWLKDHPRPPLPLSLLWTEEEAGLIIQSHWRGYKVRCDPKIQELRQWQREWREENRGYDKKVNEFWEEKMPHDQSSDNVATNNNPQPIIDSVPSAELNTPLQTDNNSENQQ</sequence>